<dbReference type="InterPro" id="IPR037079">
    <property type="entry name" value="AF2212/PG0164-like_sf"/>
</dbReference>
<dbReference type="AlphaFoldDB" id="A0A3B0CUJ4"/>
<name>A0A3B0CUJ4_9BACL</name>
<organism evidence="1 2">
    <name type="scientific">Paenibacillus ginsengarvi</name>
    <dbReference type="NCBI Taxonomy" id="400777"/>
    <lineage>
        <taxon>Bacteria</taxon>
        <taxon>Bacillati</taxon>
        <taxon>Bacillota</taxon>
        <taxon>Bacilli</taxon>
        <taxon>Bacillales</taxon>
        <taxon>Paenibacillaceae</taxon>
        <taxon>Paenibacillus</taxon>
    </lineage>
</organism>
<reference evidence="1 2" key="1">
    <citation type="journal article" date="2007" name="Int. J. Syst. Evol. Microbiol.">
        <title>Paenibacillus ginsengarvi sp. nov., isolated from soil from ginseng cultivation.</title>
        <authorList>
            <person name="Yoon M.H."/>
            <person name="Ten L.N."/>
            <person name="Im W.T."/>
        </authorList>
    </citation>
    <scope>NUCLEOTIDE SEQUENCE [LARGE SCALE GENOMIC DNA]</scope>
    <source>
        <strain evidence="1 2">KCTC 13059</strain>
    </source>
</reference>
<evidence type="ECO:0000313" key="2">
    <source>
        <dbReference type="Proteomes" id="UP000282311"/>
    </source>
</evidence>
<dbReference type="RefSeq" id="WP_120745681.1">
    <property type="nucleotide sequence ID" value="NZ_RBAH01000001.1"/>
</dbReference>
<proteinExistence type="predicted"/>
<accession>A0A3B0CUJ4</accession>
<keyword evidence="2" id="KW-1185">Reference proteome</keyword>
<dbReference type="Gene3D" id="2.40.30.100">
    <property type="entry name" value="AF2212/PG0164-like"/>
    <property type="match status" value="1"/>
</dbReference>
<dbReference type="OrthoDB" id="9800461at2"/>
<dbReference type="SUPFAM" id="SSF141694">
    <property type="entry name" value="AF2212/PG0164-like"/>
    <property type="match status" value="1"/>
</dbReference>
<dbReference type="EMBL" id="RBAH01000001">
    <property type="protein sequence ID" value="RKN86974.1"/>
    <property type="molecule type" value="Genomic_DNA"/>
</dbReference>
<dbReference type="Proteomes" id="UP000282311">
    <property type="component" value="Unassembled WGS sequence"/>
</dbReference>
<gene>
    <name evidence="1" type="ORF">D7M11_03205</name>
</gene>
<comment type="caution">
    <text evidence="1">The sequence shown here is derived from an EMBL/GenBank/DDBJ whole genome shotgun (WGS) entry which is preliminary data.</text>
</comment>
<protein>
    <submittedName>
        <fullName evidence="1">DUF1905 domain-containing protein</fullName>
    </submittedName>
</protein>
<dbReference type="Pfam" id="PF08922">
    <property type="entry name" value="DUF1905"/>
    <property type="match status" value="1"/>
</dbReference>
<sequence length="154" mass="16901">MIRFEAALVRPAGSGTWTYVPIPFSVEQTFGTRGQFKVAGTVNGCPIRGSLMPRGDGTHYLVVNKNIRDSAGVTEGDMVQVTIGPDTEERTIDVPGDFLALLQADAEADQAFAKLSYSHRKEYVDWIVSAKKEETRANRIAKAVEMLKLGKRAK</sequence>
<dbReference type="InterPro" id="IPR015018">
    <property type="entry name" value="DUF1905"/>
</dbReference>
<evidence type="ECO:0000313" key="1">
    <source>
        <dbReference type="EMBL" id="RKN86974.1"/>
    </source>
</evidence>
<dbReference type="Pfam" id="PF13376">
    <property type="entry name" value="OmdA"/>
    <property type="match status" value="1"/>
</dbReference>